<reference evidence="1 2" key="1">
    <citation type="journal article" date="2021" name="BMC Genomics">
        <title>Datura genome reveals duplications of psychoactive alkaloid biosynthetic genes and high mutation rate following tissue culture.</title>
        <authorList>
            <person name="Rajewski A."/>
            <person name="Carter-House D."/>
            <person name="Stajich J."/>
            <person name="Litt A."/>
        </authorList>
    </citation>
    <scope>NUCLEOTIDE SEQUENCE [LARGE SCALE GENOMIC DNA]</scope>
    <source>
        <strain evidence="1">AR-01</strain>
    </source>
</reference>
<evidence type="ECO:0000313" key="2">
    <source>
        <dbReference type="Proteomes" id="UP000823775"/>
    </source>
</evidence>
<name>A0ABS8UYS1_DATST</name>
<dbReference type="Proteomes" id="UP000823775">
    <property type="component" value="Unassembled WGS sequence"/>
</dbReference>
<keyword evidence="2" id="KW-1185">Reference proteome</keyword>
<comment type="caution">
    <text evidence="1">The sequence shown here is derived from an EMBL/GenBank/DDBJ whole genome shotgun (WGS) entry which is preliminary data.</text>
</comment>
<evidence type="ECO:0000313" key="1">
    <source>
        <dbReference type="EMBL" id="MCD9639114.1"/>
    </source>
</evidence>
<gene>
    <name evidence="1" type="ORF">HAX54_023418</name>
</gene>
<protein>
    <submittedName>
        <fullName evidence="1">Uncharacterized protein</fullName>
    </submittedName>
</protein>
<accession>A0ABS8UYS1</accession>
<sequence>SGGEVLEDIIDPLPHADESLSRVRFSTLSLSKSFQSSAWTWAKEAIASYTHSGFTIAMLDCLLPDEGLGNPPNISHMAK</sequence>
<organism evidence="1 2">
    <name type="scientific">Datura stramonium</name>
    <name type="common">Jimsonweed</name>
    <name type="synonym">Common thornapple</name>
    <dbReference type="NCBI Taxonomy" id="4076"/>
    <lineage>
        <taxon>Eukaryota</taxon>
        <taxon>Viridiplantae</taxon>
        <taxon>Streptophyta</taxon>
        <taxon>Embryophyta</taxon>
        <taxon>Tracheophyta</taxon>
        <taxon>Spermatophyta</taxon>
        <taxon>Magnoliopsida</taxon>
        <taxon>eudicotyledons</taxon>
        <taxon>Gunneridae</taxon>
        <taxon>Pentapetalae</taxon>
        <taxon>asterids</taxon>
        <taxon>lamiids</taxon>
        <taxon>Solanales</taxon>
        <taxon>Solanaceae</taxon>
        <taxon>Solanoideae</taxon>
        <taxon>Datureae</taxon>
        <taxon>Datura</taxon>
    </lineage>
</organism>
<dbReference type="EMBL" id="JACEIK010002848">
    <property type="protein sequence ID" value="MCD9639114.1"/>
    <property type="molecule type" value="Genomic_DNA"/>
</dbReference>
<feature type="non-terminal residue" evidence="1">
    <location>
        <position position="1"/>
    </location>
</feature>
<proteinExistence type="predicted"/>